<protein>
    <submittedName>
        <fullName evidence="1">SVP1-like protein 2</fullName>
    </submittedName>
</protein>
<reference evidence="1" key="1">
    <citation type="submission" date="2022-06" db="EMBL/GenBank/DDBJ databases">
        <authorList>
            <person name="Legras J.-L."/>
            <person name="Devillers H."/>
            <person name="Grondin C."/>
        </authorList>
    </citation>
    <scope>NUCLEOTIDE SEQUENCE</scope>
    <source>
        <strain evidence="1">CLIB 1444</strain>
    </source>
</reference>
<comment type="caution">
    <text evidence="1">The sequence shown here is derived from an EMBL/GenBank/DDBJ whole genome shotgun (WGS) entry which is preliminary data.</text>
</comment>
<evidence type="ECO:0000313" key="2">
    <source>
        <dbReference type="Proteomes" id="UP001152531"/>
    </source>
</evidence>
<sequence>MNTQTPLATTNEFNILSINFNQDQGCFAFSHEYGFLVYNTNPIDLRVKRIFNNSNGQGTGIGNVTMLHRTNYLALVGGGKNPKFSNNKLVIWDDLKRKSSLTLDFMSPILNVLLSRIRIIIILKNQVLVYGFSSPPKKFASYETIDNEYGLGDLSVSSSKSTPNLSSSLSSLNSNDSIRYQTLVIPGRQIGQLQIVDVSQNGQEKNLISIVKAHKSKIRCVCLNKQGTMVASASETGTIIRIHSTHNTALLYEFRRGLDRALITSMKFSPDDSRLAVLSDKNTLHIFTLIQPVEEDDKLQNNRKHIFNKLPVPIFNNYFNSTWSFCSVNTNQYHNEFENANDEGTIGWSGNDSIIIIWKLKKIWEKYVILEKSEKDKPQWELIRTSWKGLDNPLD</sequence>
<evidence type="ECO:0000313" key="1">
    <source>
        <dbReference type="EMBL" id="CAH6719434.1"/>
    </source>
</evidence>
<keyword evidence="2" id="KW-1185">Reference proteome</keyword>
<accession>A0ACA9Y390</accession>
<dbReference type="Proteomes" id="UP001152531">
    <property type="component" value="Unassembled WGS sequence"/>
</dbReference>
<proteinExistence type="predicted"/>
<organism evidence="1 2">
    <name type="scientific">[Candida] jaroonii</name>
    <dbReference type="NCBI Taxonomy" id="467808"/>
    <lineage>
        <taxon>Eukaryota</taxon>
        <taxon>Fungi</taxon>
        <taxon>Dikarya</taxon>
        <taxon>Ascomycota</taxon>
        <taxon>Saccharomycotina</taxon>
        <taxon>Pichiomycetes</taxon>
        <taxon>Debaryomycetaceae</taxon>
        <taxon>Yamadazyma</taxon>
    </lineage>
</organism>
<dbReference type="EMBL" id="CALSDN010000002">
    <property type="protein sequence ID" value="CAH6719434.1"/>
    <property type="molecule type" value="Genomic_DNA"/>
</dbReference>
<name>A0ACA9Y390_9ASCO</name>
<gene>
    <name evidence="1" type="ORF">CLIB1444_02S08482</name>
</gene>